<dbReference type="RefSeq" id="WP_086323861.1">
    <property type="nucleotide sequence ID" value="NZ_NGKW01000008.1"/>
</dbReference>
<evidence type="ECO:0000313" key="2">
    <source>
        <dbReference type="EMBL" id="OTN87522.1"/>
    </source>
</evidence>
<dbReference type="SMART" id="SM00530">
    <property type="entry name" value="HTH_XRE"/>
    <property type="match status" value="1"/>
</dbReference>
<sequence length="73" mass="8657">MLVKEYRKQKKLTQKEVAQKIGINERQYQRIEAGESFATQKVLNALEDLFEKPQRVLLAKNAEEVPNYMKQYL</sequence>
<evidence type="ECO:0000313" key="3">
    <source>
        <dbReference type="Proteomes" id="UP000194885"/>
    </source>
</evidence>
<accession>A0A2C9X289</accession>
<dbReference type="Pfam" id="PF01381">
    <property type="entry name" value="HTH_3"/>
    <property type="match status" value="1"/>
</dbReference>
<dbReference type="EMBL" id="NGKW01000008">
    <property type="protein sequence ID" value="OTN87522.1"/>
    <property type="molecule type" value="Genomic_DNA"/>
</dbReference>
<dbReference type="AlphaFoldDB" id="A0A2C9X289"/>
<dbReference type="Gene3D" id="1.10.260.40">
    <property type="entry name" value="lambda repressor-like DNA-binding domains"/>
    <property type="match status" value="1"/>
</dbReference>
<protein>
    <recommendedName>
        <fullName evidence="1">HTH cro/C1-type domain-containing protein</fullName>
    </recommendedName>
</protein>
<dbReference type="InterPro" id="IPR010982">
    <property type="entry name" value="Lambda_DNA-bd_dom_sf"/>
</dbReference>
<name>A0A2C9X289_ENTFC</name>
<dbReference type="GO" id="GO:0003677">
    <property type="term" value="F:DNA binding"/>
    <property type="evidence" value="ECO:0007669"/>
    <property type="project" value="InterPro"/>
</dbReference>
<dbReference type="Proteomes" id="UP000194885">
    <property type="component" value="Unassembled WGS sequence"/>
</dbReference>
<dbReference type="CDD" id="cd00093">
    <property type="entry name" value="HTH_XRE"/>
    <property type="match status" value="1"/>
</dbReference>
<proteinExistence type="predicted"/>
<dbReference type="SUPFAM" id="SSF47413">
    <property type="entry name" value="lambda repressor-like DNA-binding domains"/>
    <property type="match status" value="1"/>
</dbReference>
<reference evidence="2 3" key="1">
    <citation type="submission" date="2017-05" db="EMBL/GenBank/DDBJ databases">
        <title>The Genome Sequence of Enterococcus faecium 7H8_DIV0219.</title>
        <authorList>
            <consortium name="The Broad Institute Genomics Platform"/>
            <consortium name="The Broad Institute Genomic Center for Infectious Diseases"/>
            <person name="Earl A."/>
            <person name="Manson A."/>
            <person name="Schwartman J."/>
            <person name="Gilmore M."/>
            <person name="Abouelleil A."/>
            <person name="Cao P."/>
            <person name="Chapman S."/>
            <person name="Cusick C."/>
            <person name="Shea T."/>
            <person name="Young S."/>
            <person name="Neafsey D."/>
            <person name="Nusbaum C."/>
            <person name="Birren B."/>
        </authorList>
    </citation>
    <scope>NUCLEOTIDE SEQUENCE [LARGE SCALE GENOMIC DNA]</scope>
    <source>
        <strain evidence="2 3">7H8_DIV0219</strain>
    </source>
</reference>
<dbReference type="InterPro" id="IPR001387">
    <property type="entry name" value="Cro/C1-type_HTH"/>
</dbReference>
<comment type="caution">
    <text evidence="2">The sequence shown here is derived from an EMBL/GenBank/DDBJ whole genome shotgun (WGS) entry which is preliminary data.</text>
</comment>
<feature type="domain" description="HTH cro/C1-type" evidence="1">
    <location>
        <begin position="3"/>
        <end position="57"/>
    </location>
</feature>
<organism evidence="2 3">
    <name type="scientific">Enterococcus faecium</name>
    <name type="common">Streptococcus faecium</name>
    <dbReference type="NCBI Taxonomy" id="1352"/>
    <lineage>
        <taxon>Bacteria</taxon>
        <taxon>Bacillati</taxon>
        <taxon>Bacillota</taxon>
        <taxon>Bacilli</taxon>
        <taxon>Lactobacillales</taxon>
        <taxon>Enterococcaceae</taxon>
        <taxon>Enterococcus</taxon>
    </lineage>
</organism>
<evidence type="ECO:0000259" key="1">
    <source>
        <dbReference type="PROSITE" id="PS50943"/>
    </source>
</evidence>
<dbReference type="PROSITE" id="PS50943">
    <property type="entry name" value="HTH_CROC1"/>
    <property type="match status" value="1"/>
</dbReference>
<gene>
    <name evidence="2" type="ORF">A5810_002840</name>
</gene>